<dbReference type="EMBL" id="CP036274">
    <property type="protein sequence ID" value="QDU28907.1"/>
    <property type="molecule type" value="Genomic_DNA"/>
</dbReference>
<accession>A0A517YF97</accession>
<sequence length="40" mass="4687">MVEGLVQQMVTRNMYLMPIVCDTEAVGIVTRYELLRLMIR</sequence>
<dbReference type="AlphaFoldDB" id="A0A517YF97"/>
<dbReference type="Proteomes" id="UP000315017">
    <property type="component" value="Chromosome"/>
</dbReference>
<dbReference type="KEGG" id="aagg:ETAA8_40130"/>
<evidence type="ECO:0008006" key="3">
    <source>
        <dbReference type="Google" id="ProtNLM"/>
    </source>
</evidence>
<proteinExistence type="predicted"/>
<dbReference type="SUPFAM" id="SSF54631">
    <property type="entry name" value="CBS-domain pair"/>
    <property type="match status" value="1"/>
</dbReference>
<evidence type="ECO:0000313" key="2">
    <source>
        <dbReference type="Proteomes" id="UP000315017"/>
    </source>
</evidence>
<evidence type="ECO:0000313" key="1">
    <source>
        <dbReference type="EMBL" id="QDU28907.1"/>
    </source>
</evidence>
<protein>
    <recommendedName>
        <fullName evidence="3">CBS domain-containing protein</fullName>
    </recommendedName>
</protein>
<organism evidence="1 2">
    <name type="scientific">Anatilimnocola aggregata</name>
    <dbReference type="NCBI Taxonomy" id="2528021"/>
    <lineage>
        <taxon>Bacteria</taxon>
        <taxon>Pseudomonadati</taxon>
        <taxon>Planctomycetota</taxon>
        <taxon>Planctomycetia</taxon>
        <taxon>Pirellulales</taxon>
        <taxon>Pirellulaceae</taxon>
        <taxon>Anatilimnocola</taxon>
    </lineage>
</organism>
<reference evidence="1 2" key="1">
    <citation type="submission" date="2019-02" db="EMBL/GenBank/DDBJ databases">
        <title>Deep-cultivation of Planctomycetes and their phenomic and genomic characterization uncovers novel biology.</title>
        <authorList>
            <person name="Wiegand S."/>
            <person name="Jogler M."/>
            <person name="Boedeker C."/>
            <person name="Pinto D."/>
            <person name="Vollmers J."/>
            <person name="Rivas-Marin E."/>
            <person name="Kohn T."/>
            <person name="Peeters S.H."/>
            <person name="Heuer A."/>
            <person name="Rast P."/>
            <person name="Oberbeckmann S."/>
            <person name="Bunk B."/>
            <person name="Jeske O."/>
            <person name="Meyerdierks A."/>
            <person name="Storesund J.E."/>
            <person name="Kallscheuer N."/>
            <person name="Luecker S."/>
            <person name="Lage O.M."/>
            <person name="Pohl T."/>
            <person name="Merkel B.J."/>
            <person name="Hornburger P."/>
            <person name="Mueller R.-W."/>
            <person name="Bruemmer F."/>
            <person name="Labrenz M."/>
            <person name="Spormann A.M."/>
            <person name="Op den Camp H."/>
            <person name="Overmann J."/>
            <person name="Amann R."/>
            <person name="Jetten M.S.M."/>
            <person name="Mascher T."/>
            <person name="Medema M.H."/>
            <person name="Devos D.P."/>
            <person name="Kaster A.-K."/>
            <person name="Ovreas L."/>
            <person name="Rohde M."/>
            <person name="Galperin M.Y."/>
            <person name="Jogler C."/>
        </authorList>
    </citation>
    <scope>NUCLEOTIDE SEQUENCE [LARGE SCALE GENOMIC DNA]</scope>
    <source>
        <strain evidence="1 2">ETA_A8</strain>
    </source>
</reference>
<name>A0A517YF97_9BACT</name>
<keyword evidence="2" id="KW-1185">Reference proteome</keyword>
<dbReference type="InterPro" id="IPR046342">
    <property type="entry name" value="CBS_dom_sf"/>
</dbReference>
<gene>
    <name evidence="1" type="ORF">ETAA8_40130</name>
</gene>